<accession>A0ABU9HF28</accession>
<keyword evidence="2 8" id="KW-0813">Transport</keyword>
<evidence type="ECO:0000256" key="4">
    <source>
        <dbReference type="ARBA" id="ARBA00022692"/>
    </source>
</evidence>
<evidence type="ECO:0000256" key="3">
    <source>
        <dbReference type="ARBA" id="ARBA00022475"/>
    </source>
</evidence>
<keyword evidence="5 8" id="KW-0653">Protein transport</keyword>
<evidence type="ECO:0000256" key="1">
    <source>
        <dbReference type="ARBA" id="ARBA00004651"/>
    </source>
</evidence>
<dbReference type="Proteomes" id="UP001366060">
    <property type="component" value="Unassembled WGS sequence"/>
</dbReference>
<dbReference type="InterPro" id="IPR050790">
    <property type="entry name" value="ExbB/TolQ_transport"/>
</dbReference>
<dbReference type="InterPro" id="IPR002898">
    <property type="entry name" value="MotA_ExbB_proton_chnl"/>
</dbReference>
<evidence type="ECO:0000256" key="6">
    <source>
        <dbReference type="ARBA" id="ARBA00022989"/>
    </source>
</evidence>
<proteinExistence type="inferred from homology"/>
<gene>
    <name evidence="11" type="ORF">V6255_15345</name>
</gene>
<keyword evidence="3" id="KW-1003">Cell membrane</keyword>
<keyword evidence="7 9" id="KW-0472">Membrane</keyword>
<evidence type="ECO:0000256" key="2">
    <source>
        <dbReference type="ARBA" id="ARBA00022448"/>
    </source>
</evidence>
<sequence>MSINTSMPQSNFLSLLDPITHTMPTWFQEGGVVMWPLLLISFLITVVALERLYFWIMYYSQKERFLLQECFAALYNKQKTEALLVCKKLETPALKMISEGISILPFPPKEKMLLDTKKQIDLVSRGQPFLHKALIVTPILGILGTLINLINAFSNIEPQESQNIAVLLKTITESLIPVAASLIILLFILIPQQFFRTQIDKITLHLENVRSQFDHICLQKNLIRNNLSENVNTIVKNDNDYLDEERKDYHSKSVSEQTHMPYHYEFSEETGEVNVSLHEQTEDIKRVPTSSIAEMYNNEVLNNEVLIAESTEYKSTIVENTPISTKIESTPKVNLNS</sequence>
<feature type="domain" description="MotA/TolQ/ExbB proton channel" evidence="10">
    <location>
        <begin position="110"/>
        <end position="207"/>
    </location>
</feature>
<dbReference type="EMBL" id="JBAKBA010000045">
    <property type="protein sequence ID" value="MEL0660514.1"/>
    <property type="molecule type" value="Genomic_DNA"/>
</dbReference>
<evidence type="ECO:0000256" key="9">
    <source>
        <dbReference type="SAM" id="Phobius"/>
    </source>
</evidence>
<evidence type="ECO:0000259" key="10">
    <source>
        <dbReference type="Pfam" id="PF01618"/>
    </source>
</evidence>
<name>A0ABU9HF28_9GAMM</name>
<evidence type="ECO:0000256" key="7">
    <source>
        <dbReference type="ARBA" id="ARBA00023136"/>
    </source>
</evidence>
<organism evidence="11 12">
    <name type="scientific">Psychromonas arctica</name>
    <dbReference type="NCBI Taxonomy" id="168275"/>
    <lineage>
        <taxon>Bacteria</taxon>
        <taxon>Pseudomonadati</taxon>
        <taxon>Pseudomonadota</taxon>
        <taxon>Gammaproteobacteria</taxon>
        <taxon>Alteromonadales</taxon>
        <taxon>Psychromonadaceae</taxon>
        <taxon>Psychromonas</taxon>
    </lineage>
</organism>
<evidence type="ECO:0000256" key="8">
    <source>
        <dbReference type="RuleBase" id="RU004057"/>
    </source>
</evidence>
<feature type="transmembrane region" description="Helical" evidence="9">
    <location>
        <begin position="174"/>
        <end position="191"/>
    </location>
</feature>
<comment type="similarity">
    <text evidence="8">Belongs to the exbB/tolQ family.</text>
</comment>
<dbReference type="PANTHER" id="PTHR30625:SF15">
    <property type="entry name" value="BIOPOLYMER TRANSPORT PROTEIN EXBB"/>
    <property type="match status" value="1"/>
</dbReference>
<dbReference type="Pfam" id="PF01618">
    <property type="entry name" value="MotA_ExbB"/>
    <property type="match status" value="1"/>
</dbReference>
<protein>
    <submittedName>
        <fullName evidence="11">MotA/TolQ/ExbB proton channel family protein</fullName>
    </submittedName>
</protein>
<feature type="transmembrane region" description="Helical" evidence="9">
    <location>
        <begin position="33"/>
        <end position="54"/>
    </location>
</feature>
<comment type="subcellular location">
    <subcellularLocation>
        <location evidence="1">Cell membrane</location>
        <topology evidence="1">Multi-pass membrane protein</topology>
    </subcellularLocation>
    <subcellularLocation>
        <location evidence="8">Membrane</location>
        <topology evidence="8">Multi-pass membrane protein</topology>
    </subcellularLocation>
</comment>
<keyword evidence="12" id="KW-1185">Reference proteome</keyword>
<feature type="transmembrane region" description="Helical" evidence="9">
    <location>
        <begin position="133"/>
        <end position="154"/>
    </location>
</feature>
<keyword evidence="4 9" id="KW-0812">Transmembrane</keyword>
<dbReference type="RefSeq" id="WP_341628952.1">
    <property type="nucleotide sequence ID" value="NZ_JBAKBA010000045.1"/>
</dbReference>
<comment type="caution">
    <text evidence="11">The sequence shown here is derived from an EMBL/GenBank/DDBJ whole genome shotgun (WGS) entry which is preliminary data.</text>
</comment>
<dbReference type="PANTHER" id="PTHR30625">
    <property type="entry name" value="PROTEIN TOLQ"/>
    <property type="match status" value="1"/>
</dbReference>
<evidence type="ECO:0000313" key="11">
    <source>
        <dbReference type="EMBL" id="MEL0660514.1"/>
    </source>
</evidence>
<evidence type="ECO:0000313" key="12">
    <source>
        <dbReference type="Proteomes" id="UP001366060"/>
    </source>
</evidence>
<keyword evidence="6 9" id="KW-1133">Transmembrane helix</keyword>
<evidence type="ECO:0000256" key="5">
    <source>
        <dbReference type="ARBA" id="ARBA00022927"/>
    </source>
</evidence>
<reference evidence="11 12" key="1">
    <citation type="submission" date="2024-02" db="EMBL/GenBank/DDBJ databases">
        <title>Bacteria isolated from the canopy kelp, Nereocystis luetkeana.</title>
        <authorList>
            <person name="Pfister C.A."/>
            <person name="Younker I.T."/>
            <person name="Light S.H."/>
        </authorList>
    </citation>
    <scope>NUCLEOTIDE SEQUENCE [LARGE SCALE GENOMIC DNA]</scope>
    <source>
        <strain evidence="11 12">TI.2.07</strain>
    </source>
</reference>